<feature type="compositionally biased region" description="Low complexity" evidence="3">
    <location>
        <begin position="87"/>
        <end position="102"/>
    </location>
</feature>
<dbReference type="SUPFAM" id="SSF46785">
    <property type="entry name" value="Winged helix' DNA-binding domain"/>
    <property type="match status" value="1"/>
</dbReference>
<feature type="compositionally biased region" description="Polar residues" evidence="3">
    <location>
        <begin position="1"/>
        <end position="10"/>
    </location>
</feature>
<feature type="compositionally biased region" description="Polar residues" evidence="3">
    <location>
        <begin position="133"/>
        <end position="158"/>
    </location>
</feature>
<evidence type="ECO:0000313" key="5">
    <source>
        <dbReference type="EMBL" id="WVZ23120.1"/>
    </source>
</evidence>
<keyword evidence="6" id="KW-1185">Reference proteome</keyword>
<reference evidence="5 6" key="1">
    <citation type="journal article" date="2023" name="Life. Sci Alliance">
        <title>Evolutionary insights into 3D genome organization and epigenetic landscape of Vigna mungo.</title>
        <authorList>
            <person name="Junaid A."/>
            <person name="Singh B."/>
            <person name="Bhatia S."/>
        </authorList>
    </citation>
    <scope>NUCLEOTIDE SEQUENCE [LARGE SCALE GENOMIC DNA]</scope>
    <source>
        <strain evidence="5">Urdbean</strain>
    </source>
</reference>
<evidence type="ECO:0000256" key="3">
    <source>
        <dbReference type="SAM" id="MobiDB-lite"/>
    </source>
</evidence>
<accession>A0AAQ3P8Q0</accession>
<dbReference type="InterPro" id="IPR045180">
    <property type="entry name" value="La_dom_prot"/>
</dbReference>
<gene>
    <name evidence="5" type="ORF">V8G54_001664</name>
</gene>
<evidence type="ECO:0000256" key="2">
    <source>
        <dbReference type="PROSITE-ProRule" id="PRU00332"/>
    </source>
</evidence>
<dbReference type="PANTHER" id="PTHR22792">
    <property type="entry name" value="LUPUS LA PROTEIN-RELATED"/>
    <property type="match status" value="1"/>
</dbReference>
<proteinExistence type="predicted"/>
<dbReference type="GO" id="GO:0003723">
    <property type="term" value="F:RNA binding"/>
    <property type="evidence" value="ECO:0007669"/>
    <property type="project" value="UniProtKB-UniRule"/>
</dbReference>
<dbReference type="InterPro" id="IPR006630">
    <property type="entry name" value="La_HTH"/>
</dbReference>
<feature type="compositionally biased region" description="Polar residues" evidence="3">
    <location>
        <begin position="109"/>
        <end position="121"/>
    </location>
</feature>
<feature type="region of interest" description="Disordered" evidence="3">
    <location>
        <begin position="1"/>
        <end position="249"/>
    </location>
</feature>
<name>A0AAQ3P8Q0_VIGMU</name>
<keyword evidence="1 2" id="KW-0694">RNA-binding</keyword>
<dbReference type="SMART" id="SM00715">
    <property type="entry name" value="LA"/>
    <property type="match status" value="1"/>
</dbReference>
<dbReference type="CDD" id="cd07323">
    <property type="entry name" value="LAM"/>
    <property type="match status" value="1"/>
</dbReference>
<sequence>MATTGASPNHSPKPGVSSPWSQIVAAAAPPSSPPLPVDSAFINSAPADDVDNAAGNNVNSGKRPAWNKPSNGASSSVMGADSWPALSESARASAKSPSPSESVKGSMDAMSTPSLQGSGSVVPSPHRQDRDNVSANNTVQTHSKSFNKRGNFNPSSNGGHIPPQTLGPQGPMAPAGSHNYNSSLKEHQPRAGFVPNDHPPQRNSFRHRNGGGPHQRGDGHHHNYGGRRDHDRGNQDWSNHRNFNGRDNYMSPRFVPRFIRPPPPPNLAQLYPPPPAMRPPYGSIGYPELPPQMLYVPPPPMESMRGVPFVSPIPPNAMFFQPTDNHLHTKIVHQIDYYFSNDNLVKDIYLRRNMDDQGWVPISLISNFKKVSWFGGIWLPDFFIYGKLVKYLTENIQTVIDAVRASTVVEIQGDKVRKRNDWRRWIMPPAQLPNSRGSQTVGQLAEQVQNVTLETTINDDTGVLDVSQDRPFGELNGQYVLSTGGESTGQVGIQVSDHSISARN</sequence>
<evidence type="ECO:0000256" key="1">
    <source>
        <dbReference type="ARBA" id="ARBA00022884"/>
    </source>
</evidence>
<dbReference type="AlphaFoldDB" id="A0AAQ3P8Q0"/>
<dbReference type="InterPro" id="IPR036390">
    <property type="entry name" value="WH_DNA-bd_sf"/>
</dbReference>
<organism evidence="5 6">
    <name type="scientific">Vigna mungo</name>
    <name type="common">Black gram</name>
    <name type="synonym">Phaseolus mungo</name>
    <dbReference type="NCBI Taxonomy" id="3915"/>
    <lineage>
        <taxon>Eukaryota</taxon>
        <taxon>Viridiplantae</taxon>
        <taxon>Streptophyta</taxon>
        <taxon>Embryophyta</taxon>
        <taxon>Tracheophyta</taxon>
        <taxon>Spermatophyta</taxon>
        <taxon>Magnoliopsida</taxon>
        <taxon>eudicotyledons</taxon>
        <taxon>Gunneridae</taxon>
        <taxon>Pentapetalae</taxon>
        <taxon>rosids</taxon>
        <taxon>fabids</taxon>
        <taxon>Fabales</taxon>
        <taxon>Fabaceae</taxon>
        <taxon>Papilionoideae</taxon>
        <taxon>50 kb inversion clade</taxon>
        <taxon>NPAAA clade</taxon>
        <taxon>indigoferoid/millettioid clade</taxon>
        <taxon>Phaseoleae</taxon>
        <taxon>Vigna</taxon>
    </lineage>
</organism>
<dbReference type="Gene3D" id="1.10.10.10">
    <property type="entry name" value="Winged helix-like DNA-binding domain superfamily/Winged helix DNA-binding domain"/>
    <property type="match status" value="1"/>
</dbReference>
<dbReference type="Pfam" id="PF05383">
    <property type="entry name" value="La"/>
    <property type="match status" value="1"/>
</dbReference>
<dbReference type="EMBL" id="CP144700">
    <property type="protein sequence ID" value="WVZ23120.1"/>
    <property type="molecule type" value="Genomic_DNA"/>
</dbReference>
<protein>
    <recommendedName>
        <fullName evidence="4">HTH La-type RNA-binding domain-containing protein</fullName>
    </recommendedName>
</protein>
<dbReference type="InterPro" id="IPR036388">
    <property type="entry name" value="WH-like_DNA-bd_sf"/>
</dbReference>
<feature type="compositionally biased region" description="Polar residues" evidence="3">
    <location>
        <begin position="68"/>
        <end position="77"/>
    </location>
</feature>
<dbReference type="GO" id="GO:0005737">
    <property type="term" value="C:cytoplasm"/>
    <property type="evidence" value="ECO:0007669"/>
    <property type="project" value="UniProtKB-ARBA"/>
</dbReference>
<feature type="compositionally biased region" description="Basic and acidic residues" evidence="3">
    <location>
        <begin position="215"/>
        <end position="234"/>
    </location>
</feature>
<evidence type="ECO:0000313" key="6">
    <source>
        <dbReference type="Proteomes" id="UP001374535"/>
    </source>
</evidence>
<dbReference type="PROSITE" id="PS50961">
    <property type="entry name" value="HTH_LA"/>
    <property type="match status" value="1"/>
</dbReference>
<evidence type="ECO:0000259" key="4">
    <source>
        <dbReference type="PROSITE" id="PS50961"/>
    </source>
</evidence>
<dbReference type="PANTHER" id="PTHR22792:SF132">
    <property type="entry name" value="LA-RELATED PROTEIN 1"/>
    <property type="match status" value="1"/>
</dbReference>
<dbReference type="Proteomes" id="UP001374535">
    <property type="component" value="Chromosome 1"/>
</dbReference>
<feature type="domain" description="HTH La-type RNA-binding" evidence="4">
    <location>
        <begin position="321"/>
        <end position="428"/>
    </location>
</feature>